<organism evidence="9 10">
    <name type="scientific">Elysia marginata</name>
    <dbReference type="NCBI Taxonomy" id="1093978"/>
    <lineage>
        <taxon>Eukaryota</taxon>
        <taxon>Metazoa</taxon>
        <taxon>Spiralia</taxon>
        <taxon>Lophotrochozoa</taxon>
        <taxon>Mollusca</taxon>
        <taxon>Gastropoda</taxon>
        <taxon>Heterobranchia</taxon>
        <taxon>Euthyneura</taxon>
        <taxon>Panpulmonata</taxon>
        <taxon>Sacoglossa</taxon>
        <taxon>Placobranchoidea</taxon>
        <taxon>Plakobranchidae</taxon>
        <taxon>Elysia</taxon>
    </lineage>
</organism>
<protein>
    <submittedName>
        <fullName evidence="9">Pol polyprotein</fullName>
    </submittedName>
</protein>
<dbReference type="FunFam" id="3.30.420.10:FF:000032">
    <property type="entry name" value="Retrovirus-related Pol polyprotein from transposon 297-like Protein"/>
    <property type="match status" value="1"/>
</dbReference>
<dbReference type="GO" id="GO:0015074">
    <property type="term" value="P:DNA integration"/>
    <property type="evidence" value="ECO:0007669"/>
    <property type="project" value="InterPro"/>
</dbReference>
<comment type="caution">
    <text evidence="9">The sequence shown here is derived from an EMBL/GenBank/DDBJ whole genome shotgun (WGS) entry which is preliminary data.</text>
</comment>
<dbReference type="Pfam" id="PF00665">
    <property type="entry name" value="rve"/>
    <property type="match status" value="1"/>
</dbReference>
<evidence type="ECO:0000313" key="10">
    <source>
        <dbReference type="Proteomes" id="UP000762676"/>
    </source>
</evidence>
<dbReference type="Pfam" id="PF17921">
    <property type="entry name" value="Integrase_H2C2"/>
    <property type="match status" value="1"/>
</dbReference>
<dbReference type="PROSITE" id="PS50994">
    <property type="entry name" value="INTEGRASE"/>
    <property type="match status" value="1"/>
</dbReference>
<dbReference type="InterPro" id="IPR012337">
    <property type="entry name" value="RNaseH-like_sf"/>
</dbReference>
<evidence type="ECO:0000256" key="4">
    <source>
        <dbReference type="ARBA" id="ARBA00022759"/>
    </source>
</evidence>
<dbReference type="PANTHER" id="PTHR37984">
    <property type="entry name" value="PROTEIN CBG26694"/>
    <property type="match status" value="1"/>
</dbReference>
<dbReference type="EMBL" id="BMAT01013665">
    <property type="protein sequence ID" value="GFS17701.1"/>
    <property type="molecule type" value="Genomic_DNA"/>
</dbReference>
<keyword evidence="10" id="KW-1185">Reference proteome</keyword>
<evidence type="ECO:0000256" key="3">
    <source>
        <dbReference type="ARBA" id="ARBA00022722"/>
    </source>
</evidence>
<dbReference type="InterPro" id="IPR041588">
    <property type="entry name" value="Integrase_H2C2"/>
</dbReference>
<evidence type="ECO:0000256" key="7">
    <source>
        <dbReference type="SAM" id="MobiDB-lite"/>
    </source>
</evidence>
<dbReference type="InterPro" id="IPR050951">
    <property type="entry name" value="Retrovirus_Pol_polyprotein"/>
</dbReference>
<evidence type="ECO:0000313" key="9">
    <source>
        <dbReference type="EMBL" id="GFS17701.1"/>
    </source>
</evidence>
<sequence>MLVHLCTDCPIALTCDASDVAIGAVLEQYAHGRWEPLAFFSRQLRKPEIKYSTFDRELLGVYLATRHFCYMLEGRQFTIYTDRKPLVDAMSKTTELQSARQQRHLSAISEFSTDIRHISGKKNVVADCLSRVVTESETNAVSLGIDYQAMAEAQTSSADVQAYKTALTNLQITNFRRPVFEAVHNLSHPGVKATIRLVSEKFIWHGLRRQVSTWVKECHECQSSKIQKHTHAPLETFTVPEKRFSHINIDIVGPLPESCGQRYLITIIDRNTRWAEAIPIPNITTAECVQTLVDGWISRFGIPRDISSDRGSQFTSALRTEIAKRLGVKVHQTTAFHPQANGMVERFHRILKAALKARLTGNNWVEELPWILLGLRTAPKEDLGYSSAELVYGEPLTVPGEFTPSQASRWAATDFLTAFRAKTQLLTPRPTVHHSKQHTYLPPSLLTAKYVYIPTDTVKTPLQRPYSGPYTVLAPGEKTFLVDMGGRAERISIDRLKPAQVDPTKPVQLQQPARHGRPPALPGPSSATETDDTRGQPAAQTHHRQRTSRTVRQVRLPMRFQSLSEMSVLGGGV</sequence>
<dbReference type="SUPFAM" id="SSF56672">
    <property type="entry name" value="DNA/RNA polymerases"/>
    <property type="match status" value="1"/>
</dbReference>
<dbReference type="FunFam" id="3.10.20.370:FF:000001">
    <property type="entry name" value="Retrovirus-related Pol polyprotein from transposon 17.6-like protein"/>
    <property type="match status" value="1"/>
</dbReference>
<dbReference type="Gene3D" id="3.10.20.370">
    <property type="match status" value="1"/>
</dbReference>
<proteinExistence type="predicted"/>
<dbReference type="InterPro" id="IPR001584">
    <property type="entry name" value="Integrase_cat-core"/>
</dbReference>
<keyword evidence="4" id="KW-0255">Endonuclease</keyword>
<name>A0AAV4J5Q5_9GAST</name>
<keyword evidence="6" id="KW-0695">RNA-directed DNA polymerase</keyword>
<keyword evidence="2" id="KW-0548">Nucleotidyltransferase</keyword>
<gene>
    <name evidence="9" type="ORF">ElyMa_006828400</name>
</gene>
<keyword evidence="5" id="KW-0378">Hydrolase</keyword>
<dbReference type="PANTHER" id="PTHR37984:SF15">
    <property type="entry name" value="INTEGRASE CATALYTIC DOMAIN-CONTAINING PROTEIN"/>
    <property type="match status" value="1"/>
</dbReference>
<dbReference type="GO" id="GO:0003676">
    <property type="term" value="F:nucleic acid binding"/>
    <property type="evidence" value="ECO:0007669"/>
    <property type="project" value="InterPro"/>
</dbReference>
<accession>A0AAV4J5Q5</accession>
<dbReference type="Pfam" id="PF17917">
    <property type="entry name" value="RT_RNaseH"/>
    <property type="match status" value="1"/>
</dbReference>
<dbReference type="Proteomes" id="UP000762676">
    <property type="component" value="Unassembled WGS sequence"/>
</dbReference>
<evidence type="ECO:0000256" key="1">
    <source>
        <dbReference type="ARBA" id="ARBA00022679"/>
    </source>
</evidence>
<dbReference type="CDD" id="cd09274">
    <property type="entry name" value="RNase_HI_RT_Ty3"/>
    <property type="match status" value="1"/>
</dbReference>
<dbReference type="GO" id="GO:0004519">
    <property type="term" value="F:endonuclease activity"/>
    <property type="evidence" value="ECO:0007669"/>
    <property type="project" value="UniProtKB-KW"/>
</dbReference>
<feature type="domain" description="Integrase catalytic" evidence="8">
    <location>
        <begin position="236"/>
        <end position="407"/>
    </location>
</feature>
<dbReference type="InterPro" id="IPR041373">
    <property type="entry name" value="RT_RNaseH"/>
</dbReference>
<feature type="region of interest" description="Disordered" evidence="7">
    <location>
        <begin position="494"/>
        <end position="556"/>
    </location>
</feature>
<keyword evidence="3" id="KW-0540">Nuclease</keyword>
<dbReference type="InterPro" id="IPR036397">
    <property type="entry name" value="RNaseH_sf"/>
</dbReference>
<dbReference type="Gene3D" id="1.10.340.70">
    <property type="match status" value="1"/>
</dbReference>
<evidence type="ECO:0000256" key="6">
    <source>
        <dbReference type="ARBA" id="ARBA00022918"/>
    </source>
</evidence>
<dbReference type="InterPro" id="IPR043502">
    <property type="entry name" value="DNA/RNA_pol_sf"/>
</dbReference>
<dbReference type="SUPFAM" id="SSF53098">
    <property type="entry name" value="Ribonuclease H-like"/>
    <property type="match status" value="1"/>
</dbReference>
<keyword evidence="1" id="KW-0808">Transferase</keyword>
<evidence type="ECO:0000256" key="5">
    <source>
        <dbReference type="ARBA" id="ARBA00022801"/>
    </source>
</evidence>
<dbReference type="Gene3D" id="3.30.420.10">
    <property type="entry name" value="Ribonuclease H-like superfamily/Ribonuclease H"/>
    <property type="match status" value="1"/>
</dbReference>
<evidence type="ECO:0000259" key="8">
    <source>
        <dbReference type="PROSITE" id="PS50994"/>
    </source>
</evidence>
<reference evidence="9 10" key="1">
    <citation type="journal article" date="2021" name="Elife">
        <title>Chloroplast acquisition without the gene transfer in kleptoplastic sea slugs, Plakobranchus ocellatus.</title>
        <authorList>
            <person name="Maeda T."/>
            <person name="Takahashi S."/>
            <person name="Yoshida T."/>
            <person name="Shimamura S."/>
            <person name="Takaki Y."/>
            <person name="Nagai Y."/>
            <person name="Toyoda A."/>
            <person name="Suzuki Y."/>
            <person name="Arimoto A."/>
            <person name="Ishii H."/>
            <person name="Satoh N."/>
            <person name="Nishiyama T."/>
            <person name="Hasebe M."/>
            <person name="Maruyama T."/>
            <person name="Minagawa J."/>
            <person name="Obokata J."/>
            <person name="Shigenobu S."/>
        </authorList>
    </citation>
    <scope>NUCLEOTIDE SEQUENCE [LARGE SCALE GENOMIC DNA]</scope>
</reference>
<dbReference type="AlphaFoldDB" id="A0AAV4J5Q5"/>
<dbReference type="GO" id="GO:0016787">
    <property type="term" value="F:hydrolase activity"/>
    <property type="evidence" value="ECO:0007669"/>
    <property type="project" value="UniProtKB-KW"/>
</dbReference>
<dbReference type="GO" id="GO:0003964">
    <property type="term" value="F:RNA-directed DNA polymerase activity"/>
    <property type="evidence" value="ECO:0007669"/>
    <property type="project" value="UniProtKB-KW"/>
</dbReference>
<evidence type="ECO:0000256" key="2">
    <source>
        <dbReference type="ARBA" id="ARBA00022695"/>
    </source>
</evidence>